<accession>A0ABP7LXH8</accession>
<dbReference type="SMART" id="SM00387">
    <property type="entry name" value="HATPase_c"/>
    <property type="match status" value="1"/>
</dbReference>
<evidence type="ECO:0000313" key="11">
    <source>
        <dbReference type="Proteomes" id="UP001501565"/>
    </source>
</evidence>
<dbReference type="InterPro" id="IPR011006">
    <property type="entry name" value="CheY-like_superfamily"/>
</dbReference>
<protein>
    <recommendedName>
        <fullName evidence="2">histidine kinase</fullName>
        <ecNumber evidence="2">2.7.13.3</ecNumber>
    </recommendedName>
</protein>
<feature type="domain" description="Response regulatory" evidence="9">
    <location>
        <begin position="645"/>
        <end position="767"/>
    </location>
</feature>
<name>A0ABP7LXH8_9GAMM</name>
<comment type="caution">
    <text evidence="10">The sequence shown here is derived from an EMBL/GenBank/DDBJ whole genome shotgun (WGS) entry which is preliminary data.</text>
</comment>
<dbReference type="Gene3D" id="3.30.565.10">
    <property type="entry name" value="Histidine kinase-like ATPase, C-terminal domain"/>
    <property type="match status" value="1"/>
</dbReference>
<dbReference type="InterPro" id="IPR001789">
    <property type="entry name" value="Sig_transdc_resp-reg_receiver"/>
</dbReference>
<dbReference type="InterPro" id="IPR005467">
    <property type="entry name" value="His_kinase_dom"/>
</dbReference>
<dbReference type="Gene3D" id="1.10.287.130">
    <property type="match status" value="1"/>
</dbReference>
<feature type="transmembrane region" description="Helical" evidence="6">
    <location>
        <begin position="275"/>
        <end position="293"/>
    </location>
</feature>
<feature type="chain" id="PRO_5047441994" description="histidine kinase" evidence="7">
    <location>
        <begin position="20"/>
        <end position="922"/>
    </location>
</feature>
<keyword evidence="3 5" id="KW-0597">Phosphoprotein</keyword>
<keyword evidence="11" id="KW-1185">Reference proteome</keyword>
<dbReference type="CDD" id="cd00082">
    <property type="entry name" value="HisKA"/>
    <property type="match status" value="1"/>
</dbReference>
<dbReference type="Pfam" id="PF00512">
    <property type="entry name" value="HisKA"/>
    <property type="match status" value="1"/>
</dbReference>
<dbReference type="PANTHER" id="PTHR45339:SF1">
    <property type="entry name" value="HYBRID SIGNAL TRANSDUCTION HISTIDINE KINASE J"/>
    <property type="match status" value="1"/>
</dbReference>
<dbReference type="Pfam" id="PF07696">
    <property type="entry name" value="7TMR-DISMED2"/>
    <property type="match status" value="1"/>
</dbReference>
<dbReference type="PROSITE" id="PS50109">
    <property type="entry name" value="HIS_KIN"/>
    <property type="match status" value="1"/>
</dbReference>
<dbReference type="PROSITE" id="PS50110">
    <property type="entry name" value="RESPONSE_REGULATORY"/>
    <property type="match status" value="2"/>
</dbReference>
<evidence type="ECO:0000256" key="5">
    <source>
        <dbReference type="PROSITE-ProRule" id="PRU00169"/>
    </source>
</evidence>
<dbReference type="SUPFAM" id="SSF47384">
    <property type="entry name" value="Homodimeric domain of signal transducing histidine kinase"/>
    <property type="match status" value="1"/>
</dbReference>
<gene>
    <name evidence="10" type="ORF">GCM10022277_01470</name>
</gene>
<dbReference type="SUPFAM" id="SSF55874">
    <property type="entry name" value="ATPase domain of HSP90 chaperone/DNA topoisomerase II/histidine kinase"/>
    <property type="match status" value="1"/>
</dbReference>
<evidence type="ECO:0000256" key="3">
    <source>
        <dbReference type="ARBA" id="ARBA00022553"/>
    </source>
</evidence>
<feature type="transmembrane region" description="Helical" evidence="6">
    <location>
        <begin position="215"/>
        <end position="239"/>
    </location>
</feature>
<evidence type="ECO:0000313" key="10">
    <source>
        <dbReference type="EMBL" id="GAA3910530.1"/>
    </source>
</evidence>
<evidence type="ECO:0000256" key="6">
    <source>
        <dbReference type="SAM" id="Phobius"/>
    </source>
</evidence>
<feature type="transmembrane region" description="Helical" evidence="6">
    <location>
        <begin position="363"/>
        <end position="383"/>
    </location>
</feature>
<feature type="transmembrane region" description="Helical" evidence="6">
    <location>
        <begin position="299"/>
        <end position="317"/>
    </location>
</feature>
<dbReference type="RefSeq" id="WP_344794437.1">
    <property type="nucleotide sequence ID" value="NZ_BAABBN010000002.1"/>
</dbReference>
<evidence type="ECO:0000259" key="8">
    <source>
        <dbReference type="PROSITE" id="PS50109"/>
    </source>
</evidence>
<evidence type="ECO:0000256" key="7">
    <source>
        <dbReference type="SAM" id="SignalP"/>
    </source>
</evidence>
<keyword evidence="4" id="KW-0902">Two-component regulatory system</keyword>
<dbReference type="InterPro" id="IPR003661">
    <property type="entry name" value="HisK_dim/P_dom"/>
</dbReference>
<feature type="transmembrane region" description="Helical" evidence="6">
    <location>
        <begin position="245"/>
        <end position="266"/>
    </location>
</feature>
<feature type="modified residue" description="4-aspartylphosphate" evidence="5">
    <location>
        <position position="699"/>
    </location>
</feature>
<dbReference type="InterPro" id="IPR036097">
    <property type="entry name" value="HisK_dim/P_sf"/>
</dbReference>
<proteinExistence type="predicted"/>
<dbReference type="EC" id="2.7.13.3" evidence="2"/>
<keyword evidence="6" id="KW-1133">Transmembrane helix</keyword>
<organism evidence="10 11">
    <name type="scientific">Litoribacillus peritrichatus</name>
    <dbReference type="NCBI Taxonomy" id="718191"/>
    <lineage>
        <taxon>Bacteria</taxon>
        <taxon>Pseudomonadati</taxon>
        <taxon>Pseudomonadota</taxon>
        <taxon>Gammaproteobacteria</taxon>
        <taxon>Oceanospirillales</taxon>
        <taxon>Oceanospirillaceae</taxon>
        <taxon>Litoribacillus</taxon>
    </lineage>
</organism>
<evidence type="ECO:0000256" key="2">
    <source>
        <dbReference type="ARBA" id="ARBA00012438"/>
    </source>
</evidence>
<sequence>MKSLYLLFSLMLFTSFAIGETRLDASQLDTGTNITAKIGVINDDIKTLLSSDFSKQQVLNRFSPNHTPHINITQNEGIYWLNLSLANPTRKDIVGFLKINNLSLTNTTVFQAIENSHGSRPFEFQQTSGNIFVSNNATYVRVNIPKESLSYNLIKLTPQSDNRIQIAYLDEEHYQKDILKSNWLQGIFIGILMTFVTTLLYLYKTSKDKTPLIGAIVITFMGFFQLVYTGQSISIFSLSIQQNLIIFYGTYFAAFLSYIALTLYLFERQRMIKQVLISAVLLAVPLMFISYQLHGNHLTTVIIPTLLVTSISIGFGIQQWTNNVSIASNLTVTSALATILLSSSTLNTIGITPDLVTFGFEDTLTLVLLSAFITTSIGKLLFIHAQMSNRQYREDKVKKELISAKNAFLAQFSHEMRTPLNGVVGMTELLNDTPLSNNQREYVTTIQDSGMRLMTMINDVIDYTRIESGELSLTERTFDLPAVVVQCLTEFSREAEQKQIELITDISGDIPQLVKGDNERLRQILNGLISHLFDLIEHGEIIVTVENSQLNNQLRFQIRDTGIGFKKNQNSSLFDAYKQSKNHLKSSDLSLDLSMIQELVRLMGGELHMASEFGKGNIIWFTANMPASEKEQEDLFDDSVLEGLHLLAVDDNVSITKVIAHHAHSWGMESSIAHGGPEALAILRNKASLKEKIDVVILDYKMPIMNGIELAAKIKEDNLITNDVLVIMLTGLNFTPNNATLKNAGIRHILTKPVSGSSLKQVILRGLGHITHSNTTPVLSHIDDLSTHKSLNVLIAEDNQVSTKVICGMLRKIGISYEVTANGEQAYNTFRNGDFNIVLMDCEMPIMDGFEATQAIRDWEKRNKRTEIPIIALSAHVMPQQKAMCLDCGMNDYIEKPIELSTLKAKLIDWAPAIKVIENETN</sequence>
<reference evidence="11" key="1">
    <citation type="journal article" date="2019" name="Int. J. Syst. Evol. Microbiol.">
        <title>The Global Catalogue of Microorganisms (GCM) 10K type strain sequencing project: providing services to taxonomists for standard genome sequencing and annotation.</title>
        <authorList>
            <consortium name="The Broad Institute Genomics Platform"/>
            <consortium name="The Broad Institute Genome Sequencing Center for Infectious Disease"/>
            <person name="Wu L."/>
            <person name="Ma J."/>
        </authorList>
    </citation>
    <scope>NUCLEOTIDE SEQUENCE [LARGE SCALE GENOMIC DNA]</scope>
    <source>
        <strain evidence="11">JCM 17551</strain>
    </source>
</reference>
<dbReference type="Pfam" id="PF00072">
    <property type="entry name" value="Response_reg"/>
    <property type="match status" value="2"/>
</dbReference>
<dbReference type="EMBL" id="BAABBN010000002">
    <property type="protein sequence ID" value="GAA3910530.1"/>
    <property type="molecule type" value="Genomic_DNA"/>
</dbReference>
<keyword evidence="6" id="KW-0812">Transmembrane</keyword>
<dbReference type="InterPro" id="IPR003594">
    <property type="entry name" value="HATPase_dom"/>
</dbReference>
<feature type="transmembrane region" description="Helical" evidence="6">
    <location>
        <begin position="329"/>
        <end position="351"/>
    </location>
</feature>
<feature type="transmembrane region" description="Helical" evidence="6">
    <location>
        <begin position="183"/>
        <end position="203"/>
    </location>
</feature>
<evidence type="ECO:0000256" key="4">
    <source>
        <dbReference type="ARBA" id="ARBA00023012"/>
    </source>
</evidence>
<dbReference type="SMART" id="SM00448">
    <property type="entry name" value="REC"/>
    <property type="match status" value="2"/>
</dbReference>
<dbReference type="Gene3D" id="3.40.50.2300">
    <property type="match status" value="2"/>
</dbReference>
<dbReference type="Pfam" id="PF02518">
    <property type="entry name" value="HATPase_c"/>
    <property type="match status" value="1"/>
</dbReference>
<feature type="domain" description="Histidine kinase" evidence="8">
    <location>
        <begin position="411"/>
        <end position="627"/>
    </location>
</feature>
<feature type="domain" description="Response regulatory" evidence="9">
    <location>
        <begin position="792"/>
        <end position="911"/>
    </location>
</feature>
<comment type="catalytic activity">
    <reaction evidence="1">
        <text>ATP + protein L-histidine = ADP + protein N-phospho-L-histidine.</text>
        <dbReference type="EC" id="2.7.13.3"/>
    </reaction>
</comment>
<keyword evidence="7" id="KW-0732">Signal</keyword>
<dbReference type="CDD" id="cd17546">
    <property type="entry name" value="REC_hyHK_CKI1_RcsC-like"/>
    <property type="match status" value="2"/>
</dbReference>
<dbReference type="SUPFAM" id="SSF52172">
    <property type="entry name" value="CheY-like"/>
    <property type="match status" value="2"/>
</dbReference>
<feature type="modified residue" description="4-aspartylphosphate" evidence="5">
    <location>
        <position position="841"/>
    </location>
</feature>
<dbReference type="SMART" id="SM00388">
    <property type="entry name" value="HisKA"/>
    <property type="match status" value="1"/>
</dbReference>
<dbReference type="PANTHER" id="PTHR45339">
    <property type="entry name" value="HYBRID SIGNAL TRANSDUCTION HISTIDINE KINASE J"/>
    <property type="match status" value="1"/>
</dbReference>
<dbReference type="Proteomes" id="UP001501565">
    <property type="component" value="Unassembled WGS sequence"/>
</dbReference>
<dbReference type="InterPro" id="IPR036890">
    <property type="entry name" value="HATPase_C_sf"/>
</dbReference>
<evidence type="ECO:0000259" key="9">
    <source>
        <dbReference type="PROSITE" id="PS50110"/>
    </source>
</evidence>
<evidence type="ECO:0000256" key="1">
    <source>
        <dbReference type="ARBA" id="ARBA00000085"/>
    </source>
</evidence>
<keyword evidence="6" id="KW-0472">Membrane</keyword>
<dbReference type="InterPro" id="IPR011622">
    <property type="entry name" value="7TMR_DISM_rcpt_extracell_dom2"/>
</dbReference>
<feature type="signal peptide" evidence="7">
    <location>
        <begin position="1"/>
        <end position="19"/>
    </location>
</feature>